<evidence type="ECO:0000256" key="5">
    <source>
        <dbReference type="HAMAP-Rule" id="MF_01080"/>
    </source>
</evidence>
<dbReference type="InterPro" id="IPR020103">
    <property type="entry name" value="PsdUridine_synth_cat_dom_sf"/>
</dbReference>
<evidence type="ECO:0000313" key="10">
    <source>
        <dbReference type="Proteomes" id="UP000037600"/>
    </source>
</evidence>
<dbReference type="Pfam" id="PF16198">
    <property type="entry name" value="TruB_C_2"/>
    <property type="match status" value="1"/>
</dbReference>
<dbReference type="PANTHER" id="PTHR13767">
    <property type="entry name" value="TRNA-PSEUDOURIDINE SYNTHASE"/>
    <property type="match status" value="1"/>
</dbReference>
<dbReference type="CDD" id="cd02573">
    <property type="entry name" value="PseudoU_synth_EcTruB"/>
    <property type="match status" value="1"/>
</dbReference>
<dbReference type="NCBIfam" id="TIGR00431">
    <property type="entry name" value="TruB"/>
    <property type="match status" value="1"/>
</dbReference>
<dbReference type="EC" id="5.4.99.25" evidence="5"/>
<dbReference type="InterPro" id="IPR015947">
    <property type="entry name" value="PUA-like_sf"/>
</dbReference>
<dbReference type="GO" id="GO:0160148">
    <property type="term" value="F:tRNA pseudouridine(55) synthase activity"/>
    <property type="evidence" value="ECO:0007669"/>
    <property type="project" value="UniProtKB-EC"/>
</dbReference>
<dbReference type="AlphaFoldDB" id="A0A0J8GTR1"/>
<evidence type="ECO:0000256" key="1">
    <source>
        <dbReference type="ARBA" id="ARBA00000385"/>
    </source>
</evidence>
<evidence type="ECO:0000256" key="2">
    <source>
        <dbReference type="ARBA" id="ARBA00005642"/>
    </source>
</evidence>
<evidence type="ECO:0000259" key="6">
    <source>
        <dbReference type="Pfam" id="PF01509"/>
    </source>
</evidence>
<feature type="domain" description="tRNA pseudouridine synthase II TruB subfamily 1 C-terminal" evidence="7">
    <location>
        <begin position="241"/>
        <end position="295"/>
    </location>
</feature>
<name>A0A0J8GTR1_9ALTE</name>
<sequence>MARVPFRDLDGVVLLDKPKGISSNRALQNVRFLYRAKKAGHTGALDPLATGLLPICFGEATKFSQFLLDADKVYQVTAKLGERTDTSDAEGEVVQIRPTEQLTVEEIEDAIKSFVGKQSQMPSIYSALKYQGKPLYFYARQGIEVPRPVREIEVYFINIDEIDLPNVTMTISCSKGTYIRTIVDDLGEKLGCGAHVAELRRTEVFGFSESDILSLEAFEALSEAELEARLLGSDAGISYMPIIELDDEHAARLGNGQRFYVEQEPGSYRAYNQNTNQFLGVVQVEDNKLLQPKRMMSVQS</sequence>
<dbReference type="InterPro" id="IPR002501">
    <property type="entry name" value="PsdUridine_synth_N"/>
</dbReference>
<dbReference type="EMBL" id="LAZL01000032">
    <property type="protein sequence ID" value="KMT64078.1"/>
    <property type="molecule type" value="Genomic_DNA"/>
</dbReference>
<feature type="active site" description="Nucleophile" evidence="5">
    <location>
        <position position="46"/>
    </location>
</feature>
<dbReference type="Pfam" id="PF09157">
    <property type="entry name" value="TruB-C_2"/>
    <property type="match status" value="1"/>
</dbReference>
<evidence type="ECO:0000259" key="8">
    <source>
        <dbReference type="Pfam" id="PF16198"/>
    </source>
</evidence>
<accession>A0A0J8GTR1</accession>
<dbReference type="SUPFAM" id="SSF88697">
    <property type="entry name" value="PUA domain-like"/>
    <property type="match status" value="1"/>
</dbReference>
<dbReference type="GO" id="GO:1990481">
    <property type="term" value="P:mRNA pseudouridine synthesis"/>
    <property type="evidence" value="ECO:0007669"/>
    <property type="project" value="TreeGrafter"/>
</dbReference>
<dbReference type="OrthoDB" id="9802309at2"/>
<organism evidence="9 10">
    <name type="scientific">Catenovulum maritimum</name>
    <dbReference type="NCBI Taxonomy" id="1513271"/>
    <lineage>
        <taxon>Bacteria</taxon>
        <taxon>Pseudomonadati</taxon>
        <taxon>Pseudomonadota</taxon>
        <taxon>Gammaproteobacteria</taxon>
        <taxon>Alteromonadales</taxon>
        <taxon>Alteromonadaceae</taxon>
        <taxon>Catenovulum</taxon>
    </lineage>
</organism>
<dbReference type="InterPro" id="IPR032819">
    <property type="entry name" value="TruB_C"/>
</dbReference>
<dbReference type="PATRIC" id="fig|1513271.3.peg.3367"/>
<feature type="domain" description="tRNA pseudouridylate synthase B C-terminal" evidence="8">
    <location>
        <begin position="180"/>
        <end position="230"/>
    </location>
</feature>
<dbReference type="InterPro" id="IPR036974">
    <property type="entry name" value="PUA_sf"/>
</dbReference>
<feature type="domain" description="Pseudouridine synthase II N-terminal" evidence="6">
    <location>
        <begin position="33"/>
        <end position="179"/>
    </location>
</feature>
<comment type="catalytic activity">
    <reaction evidence="1 5">
        <text>uridine(55) in tRNA = pseudouridine(55) in tRNA</text>
        <dbReference type="Rhea" id="RHEA:42532"/>
        <dbReference type="Rhea" id="RHEA-COMP:10101"/>
        <dbReference type="Rhea" id="RHEA-COMP:10102"/>
        <dbReference type="ChEBI" id="CHEBI:65314"/>
        <dbReference type="ChEBI" id="CHEBI:65315"/>
        <dbReference type="EC" id="5.4.99.25"/>
    </reaction>
</comment>
<dbReference type="CDD" id="cd21152">
    <property type="entry name" value="PUA_TruB_bacterial"/>
    <property type="match status" value="1"/>
</dbReference>
<dbReference type="Pfam" id="PF01509">
    <property type="entry name" value="TruB_N"/>
    <property type="match status" value="1"/>
</dbReference>
<evidence type="ECO:0000256" key="3">
    <source>
        <dbReference type="ARBA" id="ARBA00022694"/>
    </source>
</evidence>
<dbReference type="Proteomes" id="UP000037600">
    <property type="component" value="Unassembled WGS sequence"/>
</dbReference>
<dbReference type="HAMAP" id="MF_01080">
    <property type="entry name" value="TruB_bact"/>
    <property type="match status" value="1"/>
</dbReference>
<dbReference type="Gene3D" id="2.30.130.10">
    <property type="entry name" value="PUA domain"/>
    <property type="match status" value="1"/>
</dbReference>
<evidence type="ECO:0000313" key="9">
    <source>
        <dbReference type="EMBL" id="KMT64078.1"/>
    </source>
</evidence>
<keyword evidence="4 5" id="KW-0413">Isomerase</keyword>
<dbReference type="STRING" id="1513271.XM47_16335"/>
<keyword evidence="10" id="KW-1185">Reference proteome</keyword>
<dbReference type="GO" id="GO:0003723">
    <property type="term" value="F:RNA binding"/>
    <property type="evidence" value="ECO:0007669"/>
    <property type="project" value="InterPro"/>
</dbReference>
<dbReference type="Gene3D" id="3.30.2350.10">
    <property type="entry name" value="Pseudouridine synthase"/>
    <property type="match status" value="1"/>
</dbReference>
<dbReference type="SUPFAM" id="SSF55120">
    <property type="entry name" value="Pseudouridine synthase"/>
    <property type="match status" value="1"/>
</dbReference>
<comment type="function">
    <text evidence="5">Responsible for synthesis of pseudouridine from uracil-55 in the psi GC loop of transfer RNAs.</text>
</comment>
<dbReference type="InterPro" id="IPR014780">
    <property type="entry name" value="tRNA_psdUridine_synth_TruB"/>
</dbReference>
<dbReference type="InterPro" id="IPR015240">
    <property type="entry name" value="tRNA_sdUridine_synth_fam1_C"/>
</dbReference>
<protein>
    <recommendedName>
        <fullName evidence="5">tRNA pseudouridine synthase B</fullName>
        <ecNumber evidence="5">5.4.99.25</ecNumber>
    </recommendedName>
    <alternativeName>
        <fullName evidence="5">tRNA pseudouridine(55) synthase</fullName>
        <shortName evidence="5">Psi55 synthase</shortName>
    </alternativeName>
    <alternativeName>
        <fullName evidence="5">tRNA pseudouridylate synthase</fullName>
    </alternativeName>
    <alternativeName>
        <fullName evidence="5">tRNA-uridine isomerase</fullName>
    </alternativeName>
</protein>
<evidence type="ECO:0000259" key="7">
    <source>
        <dbReference type="Pfam" id="PF09157"/>
    </source>
</evidence>
<gene>
    <name evidence="5" type="primary">truB</name>
    <name evidence="9" type="ORF">XM47_16335</name>
</gene>
<comment type="caution">
    <text evidence="9">The sequence shown here is derived from an EMBL/GenBank/DDBJ whole genome shotgun (WGS) entry which is preliminary data.</text>
</comment>
<keyword evidence="3 5" id="KW-0819">tRNA processing</keyword>
<evidence type="ECO:0000256" key="4">
    <source>
        <dbReference type="ARBA" id="ARBA00023235"/>
    </source>
</evidence>
<reference evidence="9 10" key="1">
    <citation type="submission" date="2015-04" db="EMBL/GenBank/DDBJ databases">
        <title>Draft Genome Sequence of the Novel Agar-Digesting Marine Bacterium Q1.</title>
        <authorList>
            <person name="Li Y."/>
            <person name="Li D."/>
            <person name="Chen G."/>
            <person name="Du Z."/>
        </authorList>
    </citation>
    <scope>NUCLEOTIDE SEQUENCE [LARGE SCALE GENOMIC DNA]</scope>
    <source>
        <strain evidence="9 10">Q1</strain>
    </source>
</reference>
<comment type="similarity">
    <text evidence="2 5">Belongs to the pseudouridine synthase TruB family. Type 1 subfamily.</text>
</comment>
<dbReference type="GO" id="GO:0031119">
    <property type="term" value="P:tRNA pseudouridine synthesis"/>
    <property type="evidence" value="ECO:0007669"/>
    <property type="project" value="UniProtKB-UniRule"/>
</dbReference>
<dbReference type="PANTHER" id="PTHR13767:SF2">
    <property type="entry name" value="PSEUDOURIDYLATE SYNTHASE TRUB1"/>
    <property type="match status" value="1"/>
</dbReference>
<proteinExistence type="inferred from homology"/>